<accession>A0A373FR81</accession>
<protein>
    <submittedName>
        <fullName evidence="1">Uncharacterized protein</fullName>
    </submittedName>
</protein>
<name>A0A373FR81_COMTE</name>
<reference evidence="1 2" key="1">
    <citation type="submission" date="2018-08" db="EMBL/GenBank/DDBJ databases">
        <title>Comamonas testosteroni strain SWCO2.</title>
        <authorList>
            <person name="Jiang N."/>
            <person name="Zhang X.Z."/>
        </authorList>
    </citation>
    <scope>NUCLEOTIDE SEQUENCE [LARGE SCALE GENOMIC DNA]</scope>
    <source>
        <strain evidence="1 2">SWCO2</strain>
    </source>
</reference>
<evidence type="ECO:0000313" key="2">
    <source>
        <dbReference type="Proteomes" id="UP000261948"/>
    </source>
</evidence>
<proteinExistence type="predicted"/>
<keyword evidence="2" id="KW-1185">Reference proteome</keyword>
<dbReference type="Proteomes" id="UP000261948">
    <property type="component" value="Unassembled WGS sequence"/>
</dbReference>
<gene>
    <name evidence="1" type="ORF">DZC30_02560</name>
</gene>
<evidence type="ECO:0000313" key="1">
    <source>
        <dbReference type="EMBL" id="RGE46676.1"/>
    </source>
</evidence>
<sequence>MQAQTIERRFKANRVFINNQVRMGNYTRFDLWCGLIVNVYDTGSVVVQGRIRAFPYPYDPLPGIRKSLPFDTAWQFSRAKK</sequence>
<organism evidence="1 2">
    <name type="scientific">Comamonas testosteroni</name>
    <name type="common">Pseudomonas testosteroni</name>
    <dbReference type="NCBI Taxonomy" id="285"/>
    <lineage>
        <taxon>Bacteria</taxon>
        <taxon>Pseudomonadati</taxon>
        <taxon>Pseudomonadota</taxon>
        <taxon>Betaproteobacteria</taxon>
        <taxon>Burkholderiales</taxon>
        <taxon>Comamonadaceae</taxon>
        <taxon>Comamonas</taxon>
    </lineage>
</organism>
<comment type="caution">
    <text evidence="1">The sequence shown here is derived from an EMBL/GenBank/DDBJ whole genome shotgun (WGS) entry which is preliminary data.</text>
</comment>
<dbReference type="AlphaFoldDB" id="A0A373FR81"/>
<dbReference type="EMBL" id="QURR01000002">
    <property type="protein sequence ID" value="RGE46676.1"/>
    <property type="molecule type" value="Genomic_DNA"/>
</dbReference>